<dbReference type="Gene3D" id="3.40.50.1010">
    <property type="entry name" value="5'-nuclease"/>
    <property type="match status" value="1"/>
</dbReference>
<dbReference type="Pfam" id="PF01612">
    <property type="entry name" value="DNA_pol_A_exo1"/>
    <property type="match status" value="1"/>
</dbReference>
<dbReference type="SUPFAM" id="SSF56672">
    <property type="entry name" value="DNA/RNA polymerases"/>
    <property type="match status" value="1"/>
</dbReference>
<evidence type="ECO:0000259" key="20">
    <source>
        <dbReference type="SMART" id="SM00482"/>
    </source>
</evidence>
<evidence type="ECO:0000313" key="21">
    <source>
        <dbReference type="EMBL" id="CAD0342276.1"/>
    </source>
</evidence>
<evidence type="ECO:0000256" key="3">
    <source>
        <dbReference type="ARBA" id="ARBA00012417"/>
    </source>
</evidence>
<gene>
    <name evidence="17 21" type="primary">polA</name>
    <name evidence="21" type="ORF">XSP_003889</name>
</gene>
<dbReference type="InterPro" id="IPR012337">
    <property type="entry name" value="RNaseH-like_sf"/>
</dbReference>
<evidence type="ECO:0000256" key="8">
    <source>
        <dbReference type="ARBA" id="ARBA00022722"/>
    </source>
</evidence>
<evidence type="ECO:0000259" key="19">
    <source>
        <dbReference type="SMART" id="SM00475"/>
    </source>
</evidence>
<dbReference type="Gene3D" id="3.30.70.370">
    <property type="match status" value="1"/>
</dbReference>
<dbReference type="NCBIfam" id="TIGR00593">
    <property type="entry name" value="pola"/>
    <property type="match status" value="1"/>
</dbReference>
<evidence type="ECO:0000256" key="6">
    <source>
        <dbReference type="ARBA" id="ARBA00022695"/>
    </source>
</evidence>
<dbReference type="InterPro" id="IPR001098">
    <property type="entry name" value="DNA-dir_DNA_pol_A_palm_dom"/>
</dbReference>
<dbReference type="RefSeq" id="WP_119131564.1">
    <property type="nucleotide sequence ID" value="NZ_LR861803.1"/>
</dbReference>
<keyword evidence="9 17" id="KW-0227">DNA damage</keyword>
<evidence type="ECO:0000256" key="11">
    <source>
        <dbReference type="ARBA" id="ARBA00022839"/>
    </source>
</evidence>
<dbReference type="PRINTS" id="PR00868">
    <property type="entry name" value="DNAPOLI"/>
</dbReference>
<protein>
    <recommendedName>
        <fullName evidence="4 16">DNA polymerase I</fullName>
        <ecNumber evidence="3 16">2.7.7.7</ecNumber>
    </recommendedName>
</protein>
<dbReference type="InterPro" id="IPR036397">
    <property type="entry name" value="RNaseH_sf"/>
</dbReference>
<evidence type="ECO:0000256" key="5">
    <source>
        <dbReference type="ARBA" id="ARBA00022679"/>
    </source>
</evidence>
<dbReference type="SUPFAM" id="SSF53098">
    <property type="entry name" value="Ribonuclease H-like"/>
    <property type="match status" value="1"/>
</dbReference>
<dbReference type="GO" id="GO:0008409">
    <property type="term" value="F:5'-3' exonuclease activity"/>
    <property type="evidence" value="ECO:0007669"/>
    <property type="project" value="UniProtKB-UniRule"/>
</dbReference>
<evidence type="ECO:0000313" key="23">
    <source>
        <dbReference type="Proteomes" id="UP000515493"/>
    </source>
</evidence>
<evidence type="ECO:0000256" key="14">
    <source>
        <dbReference type="ARBA" id="ARBA00023204"/>
    </source>
</evidence>
<dbReference type="Pfam" id="PF02739">
    <property type="entry name" value="5_3_exonuc_N"/>
    <property type="match status" value="1"/>
</dbReference>
<dbReference type="Pfam" id="PF00476">
    <property type="entry name" value="DNA_pol_A"/>
    <property type="match status" value="1"/>
</dbReference>
<dbReference type="InterPro" id="IPR018320">
    <property type="entry name" value="DNA_polymerase_1"/>
</dbReference>
<evidence type="ECO:0000256" key="16">
    <source>
        <dbReference type="NCBIfam" id="TIGR00593"/>
    </source>
</evidence>
<dbReference type="GO" id="GO:0008408">
    <property type="term" value="F:3'-5' exonuclease activity"/>
    <property type="evidence" value="ECO:0007669"/>
    <property type="project" value="UniProtKB-UniRule"/>
</dbReference>
<dbReference type="CDD" id="cd06139">
    <property type="entry name" value="DNA_polA_I_Ecoli_like_exo"/>
    <property type="match status" value="1"/>
</dbReference>
<dbReference type="SUPFAM" id="SSF88723">
    <property type="entry name" value="PIN domain-like"/>
    <property type="match status" value="1"/>
</dbReference>
<evidence type="ECO:0000256" key="12">
    <source>
        <dbReference type="ARBA" id="ARBA00022932"/>
    </source>
</evidence>
<dbReference type="InterPro" id="IPR020045">
    <property type="entry name" value="DNA_polI_H3TH"/>
</dbReference>
<evidence type="ECO:0000256" key="15">
    <source>
        <dbReference type="ARBA" id="ARBA00049244"/>
    </source>
</evidence>
<evidence type="ECO:0000256" key="9">
    <source>
        <dbReference type="ARBA" id="ARBA00022763"/>
    </source>
</evidence>
<dbReference type="Gene3D" id="3.30.420.10">
    <property type="entry name" value="Ribonuclease H-like superfamily/Ribonuclease H"/>
    <property type="match status" value="1"/>
</dbReference>
<dbReference type="InterPro" id="IPR020046">
    <property type="entry name" value="5-3_exonucl_a-hlix_arch_N"/>
</dbReference>
<dbReference type="InterPro" id="IPR002562">
    <property type="entry name" value="3'-5'_exonuclease_dom"/>
</dbReference>
<dbReference type="CDD" id="cd08637">
    <property type="entry name" value="DNA_pol_A_pol_I_C"/>
    <property type="match status" value="1"/>
</dbReference>
<proteinExistence type="inferred from homology"/>
<dbReference type="GO" id="GO:0003677">
    <property type="term" value="F:DNA binding"/>
    <property type="evidence" value="ECO:0007669"/>
    <property type="project" value="UniProtKB-UniRule"/>
</dbReference>
<keyword evidence="6 17" id="KW-0548">Nucleotidyltransferase</keyword>
<dbReference type="Pfam" id="PF01367">
    <property type="entry name" value="5_3_exonuc"/>
    <property type="match status" value="1"/>
</dbReference>
<dbReference type="FunFam" id="1.10.150.20:FF:000002">
    <property type="entry name" value="DNA polymerase I"/>
    <property type="match status" value="1"/>
</dbReference>
<organism evidence="21">
    <name type="scientific">Xanthomonas euroxanthea</name>
    <dbReference type="NCBI Taxonomy" id="2259622"/>
    <lineage>
        <taxon>Bacteria</taxon>
        <taxon>Pseudomonadati</taxon>
        <taxon>Pseudomonadota</taxon>
        <taxon>Gammaproteobacteria</taxon>
        <taxon>Lysobacterales</taxon>
        <taxon>Lysobacteraceae</taxon>
        <taxon>Xanthomonas</taxon>
    </lineage>
</organism>
<dbReference type="AlphaFoldDB" id="A0A8E4EAC0"/>
<evidence type="ECO:0000313" key="22">
    <source>
        <dbReference type="EMBL" id="CAD1797130.1"/>
    </source>
</evidence>
<keyword evidence="7 17" id="KW-0235">DNA replication</keyword>
<dbReference type="NCBIfam" id="NF004397">
    <property type="entry name" value="PRK05755.1"/>
    <property type="match status" value="1"/>
</dbReference>
<evidence type="ECO:0000256" key="7">
    <source>
        <dbReference type="ARBA" id="ARBA00022705"/>
    </source>
</evidence>
<keyword evidence="11 17" id="KW-0269">Exonuclease</keyword>
<dbReference type="SUPFAM" id="SSF47807">
    <property type="entry name" value="5' to 3' exonuclease, C-terminal subdomain"/>
    <property type="match status" value="1"/>
</dbReference>
<comment type="catalytic activity">
    <reaction evidence="15 17">
        <text>DNA(n) + a 2'-deoxyribonucleoside 5'-triphosphate = DNA(n+1) + diphosphate</text>
        <dbReference type="Rhea" id="RHEA:22508"/>
        <dbReference type="Rhea" id="RHEA-COMP:17339"/>
        <dbReference type="Rhea" id="RHEA-COMP:17340"/>
        <dbReference type="ChEBI" id="CHEBI:33019"/>
        <dbReference type="ChEBI" id="CHEBI:61560"/>
        <dbReference type="ChEBI" id="CHEBI:173112"/>
        <dbReference type="EC" id="2.7.7.7"/>
    </reaction>
</comment>
<keyword evidence="8" id="KW-0540">Nuclease</keyword>
<keyword evidence="14 17" id="KW-0234">DNA repair</keyword>
<comment type="function">
    <text evidence="17">In addition to polymerase activity, this DNA polymerase exhibits 3'-5' and 5'-3' exonuclease activity.</text>
</comment>
<feature type="domain" description="3'-5' exonuclease" evidence="18">
    <location>
        <begin position="335"/>
        <end position="522"/>
    </location>
</feature>
<dbReference type="Proteomes" id="UP000515493">
    <property type="component" value="Chromosome"/>
</dbReference>
<dbReference type="KEGG" id="xeu:XSP_003889"/>
<dbReference type="InterPro" id="IPR036279">
    <property type="entry name" value="5-3_exonuclease_C_sf"/>
</dbReference>
<keyword evidence="10 17" id="KW-0378">Hydrolase</keyword>
<dbReference type="PANTHER" id="PTHR10133">
    <property type="entry name" value="DNA POLYMERASE I"/>
    <property type="match status" value="1"/>
</dbReference>
<dbReference type="FunFam" id="3.40.50.1010:FF:000001">
    <property type="entry name" value="DNA polymerase I"/>
    <property type="match status" value="1"/>
</dbReference>
<comment type="similarity">
    <text evidence="1 17">Belongs to the DNA polymerase type-A family.</text>
</comment>
<name>A0A8E4EAC0_9XANT</name>
<dbReference type="SMART" id="SM00482">
    <property type="entry name" value="POLAc"/>
    <property type="match status" value="1"/>
</dbReference>
<evidence type="ECO:0000256" key="10">
    <source>
        <dbReference type="ARBA" id="ARBA00022801"/>
    </source>
</evidence>
<dbReference type="InterPro" id="IPR019760">
    <property type="entry name" value="DNA-dir_DNA_pol_A_CS"/>
</dbReference>
<dbReference type="EMBL" id="LR861803">
    <property type="protein sequence ID" value="CAD1797130.1"/>
    <property type="molecule type" value="Genomic_DNA"/>
</dbReference>
<dbReference type="InterPro" id="IPR043502">
    <property type="entry name" value="DNA/RNA_pol_sf"/>
</dbReference>
<dbReference type="EMBL" id="LR824641">
    <property type="protein sequence ID" value="CAD0342276.1"/>
    <property type="molecule type" value="Genomic_DNA"/>
</dbReference>
<dbReference type="InterPro" id="IPR002298">
    <property type="entry name" value="DNA_polymerase_A"/>
</dbReference>
<dbReference type="PANTHER" id="PTHR10133:SF27">
    <property type="entry name" value="DNA POLYMERASE NU"/>
    <property type="match status" value="1"/>
</dbReference>
<evidence type="ECO:0000256" key="4">
    <source>
        <dbReference type="ARBA" id="ARBA00020311"/>
    </source>
</evidence>
<keyword evidence="12 17" id="KW-0239">DNA-directed DNA polymerase</keyword>
<evidence type="ECO:0000256" key="13">
    <source>
        <dbReference type="ARBA" id="ARBA00023125"/>
    </source>
</evidence>
<dbReference type="InterPro" id="IPR029060">
    <property type="entry name" value="PIN-like_dom_sf"/>
</dbReference>
<feature type="domain" description="5'-3' exonuclease" evidence="19">
    <location>
        <begin position="2"/>
        <end position="256"/>
    </location>
</feature>
<dbReference type="GeneID" id="79391185"/>
<reference evidence="21 23" key="1">
    <citation type="submission" date="2020-07" db="EMBL/GenBank/DDBJ databases">
        <authorList>
            <person name="Teixeira M."/>
        </authorList>
    </citation>
    <scope>NUCLEOTIDE SEQUENCE</scope>
    <source>
        <strain evidence="22">1</strain>
        <strain evidence="21">Xanthomonas sp. CPBF 367</strain>
    </source>
</reference>
<dbReference type="EC" id="2.7.7.7" evidence="3 16"/>
<dbReference type="PROSITE" id="PS00447">
    <property type="entry name" value="DNA_POLYMERASE_A"/>
    <property type="match status" value="1"/>
</dbReference>
<evidence type="ECO:0000256" key="17">
    <source>
        <dbReference type="RuleBase" id="RU004460"/>
    </source>
</evidence>
<evidence type="ECO:0000256" key="1">
    <source>
        <dbReference type="ARBA" id="ARBA00007705"/>
    </source>
</evidence>
<dbReference type="InterPro" id="IPR008918">
    <property type="entry name" value="HhH2"/>
</dbReference>
<dbReference type="GO" id="GO:0003887">
    <property type="term" value="F:DNA-directed DNA polymerase activity"/>
    <property type="evidence" value="ECO:0007669"/>
    <property type="project" value="UniProtKB-UniRule"/>
</dbReference>
<dbReference type="SMART" id="SM00474">
    <property type="entry name" value="35EXOc"/>
    <property type="match status" value="1"/>
</dbReference>
<dbReference type="FunFam" id="3.30.420.10:FF:000026">
    <property type="entry name" value="DNA polymerase I"/>
    <property type="match status" value="1"/>
</dbReference>
<dbReference type="InterPro" id="IPR002421">
    <property type="entry name" value="5-3_exonuclease"/>
</dbReference>
<dbReference type="Gene3D" id="1.10.150.20">
    <property type="entry name" value="5' to 3' exonuclease, C-terminal subdomain"/>
    <property type="match status" value="2"/>
</dbReference>
<evidence type="ECO:0000259" key="18">
    <source>
        <dbReference type="SMART" id="SM00474"/>
    </source>
</evidence>
<accession>A0A8E4EAC0</accession>
<dbReference type="Gene3D" id="1.20.1060.10">
    <property type="entry name" value="Taq DNA Polymerase, Chain T, domain 4"/>
    <property type="match status" value="1"/>
</dbReference>
<dbReference type="FunFam" id="1.10.150.20:FF:000003">
    <property type="entry name" value="DNA polymerase I"/>
    <property type="match status" value="1"/>
</dbReference>
<comment type="subunit">
    <text evidence="2">Single-chain monomer with multiple functions.</text>
</comment>
<feature type="domain" description="DNA-directed DNA polymerase family A palm" evidence="20">
    <location>
        <begin position="691"/>
        <end position="897"/>
    </location>
</feature>
<dbReference type="SMART" id="SM00475">
    <property type="entry name" value="53EXOc"/>
    <property type="match status" value="1"/>
</dbReference>
<evidence type="ECO:0000256" key="2">
    <source>
        <dbReference type="ARBA" id="ARBA00011541"/>
    </source>
</evidence>
<keyword evidence="5 17" id="KW-0808">Transferase</keyword>
<dbReference type="GO" id="GO:0006302">
    <property type="term" value="P:double-strand break repair"/>
    <property type="evidence" value="ECO:0007669"/>
    <property type="project" value="TreeGrafter"/>
</dbReference>
<dbReference type="SMART" id="SM00279">
    <property type="entry name" value="HhH2"/>
    <property type="match status" value="1"/>
</dbReference>
<keyword evidence="13 17" id="KW-0238">DNA-binding</keyword>
<dbReference type="CDD" id="cd09859">
    <property type="entry name" value="PIN_53EXO"/>
    <property type="match status" value="1"/>
</dbReference>
<dbReference type="GO" id="GO:0006261">
    <property type="term" value="P:DNA-templated DNA replication"/>
    <property type="evidence" value="ECO:0007669"/>
    <property type="project" value="UniProtKB-UniRule"/>
</dbReference>
<dbReference type="CDD" id="cd09898">
    <property type="entry name" value="H3TH_53EXO"/>
    <property type="match status" value="1"/>
</dbReference>
<dbReference type="FunFam" id="1.20.1060.10:FF:000001">
    <property type="entry name" value="DNA polymerase I"/>
    <property type="match status" value="1"/>
</dbReference>
<sequence>MSRLVLIDGSSYLYRAFHALPPLTNAQGEPTGALFGVVNMLRATLKERPAYVAFVVDAPGKTFRDDLYADYKANRPSMPDDLRAQVQPMCDIVHALGIDILRIDGVEADDVIGTLALQAAADGLSVTISTGDKDFAQLVRPGIELVNTMSGSRMDSDAAVIAKFGVRPDQIVDLLALMGDTVDNVPGVEKCGPKTAAKWLAEYESLDGVIANADRIKGKIGENLRAALPRLPLNRELVTIKTDVTLASGPRALDLREPNAETLAVLYARYGFTQALRELGGAAAQAGLPTEPMALGAAAASARTEPGRARGTGFVSGPVSAPVEVDPALSAPGQYETILTQEQLDGWIARLRAAGQFAFDTETDSLDPLQADLIGLSVAAEPGQAAYLPFGHNFPGAPAQLDRAQALAQLAPLLTDPAVRKLGQHGKYDLHVMRRHGIALAGYSDDTLLESFVLNSGSARHDMDSLAKRYLGYDTVKYEDVCGKGAKQIPFAQISLEDATRYAAEDADITLRLHQVLGPKLAAEPGLEQVYRDIEMPLVEVLARIEANGVCVDAAELRRQSADLSKRMLAAQQKATELAGRSFNLDSPKQLQALLFDELKLPAVVKTPKGQPSTNEEALEAIADQHELPRVILEYRGLTKLRSTYTDKLPEMIHPQSGRVHTSYHQAGAATGRLSSSDPNLQNIPIRTEDGRRIRRAFVAPAGRKLIACDYSQIELRIMAHLSGDPGLVGAFESGADVHRATAAEVFGRTIDTVSGDERRAAKAINFGLMYGMSAFGLARQLGIGRGEAQDYIALYFSRYPGVRDFMETTRQQARDKGYVETVFGRRLYLDFINAGSQGQRAGAERAAINAPMQGTAADIIKRAMVSVDGWIAEHAQRALMILQVHDELVFEAETDFVDTLLSEVTARMSAAAELRVPLVVDSGVGDNWDEAH</sequence>